<gene>
    <name evidence="2" type="ORF">LCGC14_1601290</name>
</gene>
<keyword evidence="1" id="KW-0175">Coiled coil</keyword>
<name>A0A0F9KRP9_9ZZZZ</name>
<reference evidence="2" key="1">
    <citation type="journal article" date="2015" name="Nature">
        <title>Complex archaea that bridge the gap between prokaryotes and eukaryotes.</title>
        <authorList>
            <person name="Spang A."/>
            <person name="Saw J.H."/>
            <person name="Jorgensen S.L."/>
            <person name="Zaremba-Niedzwiedzka K."/>
            <person name="Martijn J."/>
            <person name="Lind A.E."/>
            <person name="van Eijk R."/>
            <person name="Schleper C."/>
            <person name="Guy L."/>
            <person name="Ettema T.J."/>
        </authorList>
    </citation>
    <scope>NUCLEOTIDE SEQUENCE</scope>
</reference>
<evidence type="ECO:0000256" key="1">
    <source>
        <dbReference type="SAM" id="Coils"/>
    </source>
</evidence>
<feature type="coiled-coil region" evidence="1">
    <location>
        <begin position="64"/>
        <end position="91"/>
    </location>
</feature>
<proteinExistence type="predicted"/>
<sequence>MELNIKERLAIGGLLPKEGNMVTLIIAKDVKSKVELTQELIKEIGFKVVGNSYVWDAEKKIPDVEFTKAEIKVLQDSIKELEKQKKLLLDNVDLYVKINDWKEPEESNKE</sequence>
<dbReference type="AlphaFoldDB" id="A0A0F9KRP9"/>
<accession>A0A0F9KRP9</accession>
<comment type="caution">
    <text evidence="2">The sequence shown here is derived from an EMBL/GenBank/DDBJ whole genome shotgun (WGS) entry which is preliminary data.</text>
</comment>
<organism evidence="2">
    <name type="scientific">marine sediment metagenome</name>
    <dbReference type="NCBI Taxonomy" id="412755"/>
    <lineage>
        <taxon>unclassified sequences</taxon>
        <taxon>metagenomes</taxon>
        <taxon>ecological metagenomes</taxon>
    </lineage>
</organism>
<protein>
    <submittedName>
        <fullName evidence="2">Uncharacterized protein</fullName>
    </submittedName>
</protein>
<dbReference type="EMBL" id="LAZR01012844">
    <property type="protein sequence ID" value="KKM24813.1"/>
    <property type="molecule type" value="Genomic_DNA"/>
</dbReference>
<evidence type="ECO:0000313" key="2">
    <source>
        <dbReference type="EMBL" id="KKM24813.1"/>
    </source>
</evidence>